<comment type="caution">
    <text evidence="1">The sequence shown here is derived from an EMBL/GenBank/DDBJ whole genome shotgun (WGS) entry which is preliminary data.</text>
</comment>
<reference evidence="1 2" key="1">
    <citation type="submission" date="2019-06" db="EMBL/GenBank/DDBJ databases">
        <title>Whole genome shotgun sequence of Flavobacterium flevense NBRC 14960.</title>
        <authorList>
            <person name="Hosoyama A."/>
            <person name="Uohara A."/>
            <person name="Ohji S."/>
            <person name="Ichikawa N."/>
        </authorList>
    </citation>
    <scope>NUCLEOTIDE SEQUENCE [LARGE SCALE GENOMIC DNA]</scope>
    <source>
        <strain evidence="1 2">NBRC 14960</strain>
    </source>
</reference>
<organism evidence="1 2">
    <name type="scientific">Flavobacterium flevense</name>
    <dbReference type="NCBI Taxonomy" id="983"/>
    <lineage>
        <taxon>Bacteria</taxon>
        <taxon>Pseudomonadati</taxon>
        <taxon>Bacteroidota</taxon>
        <taxon>Flavobacteriia</taxon>
        <taxon>Flavobacteriales</taxon>
        <taxon>Flavobacteriaceae</taxon>
        <taxon>Flavobacterium</taxon>
    </lineage>
</organism>
<accession>A0A4Y4B4D5</accession>
<name>A0A4Y4B4D5_9FLAO</name>
<protein>
    <submittedName>
        <fullName evidence="1">Uncharacterized protein</fullName>
    </submittedName>
</protein>
<evidence type="ECO:0000313" key="2">
    <source>
        <dbReference type="Proteomes" id="UP000316775"/>
    </source>
</evidence>
<gene>
    <name evidence="1" type="ORF">FFL01_33130</name>
</gene>
<dbReference type="Proteomes" id="UP000316775">
    <property type="component" value="Unassembled WGS sequence"/>
</dbReference>
<dbReference type="RefSeq" id="WP_073247482.1">
    <property type="nucleotide sequence ID" value="NZ_BJNP01000066.1"/>
</dbReference>
<proteinExistence type="predicted"/>
<evidence type="ECO:0000313" key="1">
    <source>
        <dbReference type="EMBL" id="GEC73774.1"/>
    </source>
</evidence>
<dbReference type="EMBL" id="BJNP01000066">
    <property type="protein sequence ID" value="GEC73774.1"/>
    <property type="molecule type" value="Genomic_DNA"/>
</dbReference>
<sequence length="310" mass="35900">MKEEKIDISGVDSDLISQEKNQAKKSRILNGKKIAISVSVNEDLDKIGFSEQHLNDISIEIARYIIANDGVALYGGDLRENGFTYYFSELSNQYKKANDKNFKFVNYFVFPNTRRLTRDVKIDFYSKQIEIKEISVPKTVSIIEHKEYNPSKSIEDRYSFCECFKEMRVQMAKDCSARILIGGKTTNYLGYIPGVIEEALYTLKENKPLFLVGGFGGATKKLIKLIKGEDVEELTNNFQYNTDFLIEFKDYIYSKCDYADFNKLKEELLKFNLNKLSELNKLSVEENEILFSSKNIHEIVYLIMKGLRRL</sequence>
<dbReference type="STRING" id="983.SAMN05443543_1209"/>
<dbReference type="AlphaFoldDB" id="A0A4Y4B4D5"/>
<dbReference type="InterPro" id="IPR041160">
    <property type="entry name" value="LD_cluster2"/>
</dbReference>
<keyword evidence="2" id="KW-1185">Reference proteome</keyword>
<dbReference type="OrthoDB" id="8364978at2"/>
<dbReference type="Pfam" id="PF18163">
    <property type="entry name" value="LD_cluster2"/>
    <property type="match status" value="1"/>
</dbReference>